<evidence type="ECO:0000256" key="5">
    <source>
        <dbReference type="SAM" id="MobiDB-lite"/>
    </source>
</evidence>
<feature type="region of interest" description="Disordered" evidence="5">
    <location>
        <begin position="384"/>
        <end position="403"/>
    </location>
</feature>
<dbReference type="Proteomes" id="UP001383192">
    <property type="component" value="Unassembled WGS sequence"/>
</dbReference>
<dbReference type="EMBL" id="JAYKXP010000001">
    <property type="protein sequence ID" value="KAK7062808.1"/>
    <property type="molecule type" value="Genomic_DNA"/>
</dbReference>
<keyword evidence="2" id="KW-0805">Transcription regulation</keyword>
<dbReference type="InterPro" id="IPR036128">
    <property type="entry name" value="Plus3-like_sf"/>
</dbReference>
<dbReference type="PROSITE" id="PS51360">
    <property type="entry name" value="PLUS3"/>
    <property type="match status" value="1"/>
</dbReference>
<dbReference type="Gene3D" id="3.90.70.200">
    <property type="entry name" value="Plus-3 domain"/>
    <property type="match status" value="1"/>
</dbReference>
<keyword evidence="3" id="KW-0804">Transcription</keyword>
<dbReference type="InterPro" id="IPR004343">
    <property type="entry name" value="Plus-3_dom"/>
</dbReference>
<evidence type="ECO:0000256" key="4">
    <source>
        <dbReference type="ARBA" id="ARBA00023242"/>
    </source>
</evidence>
<dbReference type="SUPFAM" id="SSF159042">
    <property type="entry name" value="Plus3-like"/>
    <property type="match status" value="1"/>
</dbReference>
<proteinExistence type="predicted"/>
<feature type="region of interest" description="Disordered" evidence="5">
    <location>
        <begin position="465"/>
        <end position="508"/>
    </location>
</feature>
<feature type="compositionally biased region" description="Acidic residues" evidence="5">
    <location>
        <begin position="30"/>
        <end position="42"/>
    </location>
</feature>
<feature type="region of interest" description="Disordered" evidence="5">
    <location>
        <begin position="81"/>
        <end position="181"/>
    </location>
</feature>
<feature type="compositionally biased region" description="Basic and acidic residues" evidence="5">
    <location>
        <begin position="81"/>
        <end position="100"/>
    </location>
</feature>
<dbReference type="SMART" id="SM00719">
    <property type="entry name" value="Plus3"/>
    <property type="match status" value="1"/>
</dbReference>
<organism evidence="7 8">
    <name type="scientific">Paramarasmius palmivorus</name>
    <dbReference type="NCBI Taxonomy" id="297713"/>
    <lineage>
        <taxon>Eukaryota</taxon>
        <taxon>Fungi</taxon>
        <taxon>Dikarya</taxon>
        <taxon>Basidiomycota</taxon>
        <taxon>Agaricomycotina</taxon>
        <taxon>Agaricomycetes</taxon>
        <taxon>Agaricomycetidae</taxon>
        <taxon>Agaricales</taxon>
        <taxon>Marasmiineae</taxon>
        <taxon>Marasmiaceae</taxon>
        <taxon>Paramarasmius</taxon>
    </lineage>
</organism>
<evidence type="ECO:0000313" key="8">
    <source>
        <dbReference type="Proteomes" id="UP001383192"/>
    </source>
</evidence>
<dbReference type="GO" id="GO:0003677">
    <property type="term" value="F:DNA binding"/>
    <property type="evidence" value="ECO:0007669"/>
    <property type="project" value="InterPro"/>
</dbReference>
<evidence type="ECO:0000259" key="6">
    <source>
        <dbReference type="PROSITE" id="PS51360"/>
    </source>
</evidence>
<feature type="compositionally biased region" description="Polar residues" evidence="5">
    <location>
        <begin position="495"/>
        <end position="504"/>
    </location>
</feature>
<keyword evidence="4" id="KW-0539">Nucleus</keyword>
<evidence type="ECO:0000256" key="3">
    <source>
        <dbReference type="ARBA" id="ARBA00023163"/>
    </source>
</evidence>
<reference evidence="7 8" key="1">
    <citation type="submission" date="2024-01" db="EMBL/GenBank/DDBJ databases">
        <title>A draft genome for a cacao thread blight-causing isolate of Paramarasmius palmivorus.</title>
        <authorList>
            <person name="Baruah I.K."/>
            <person name="Bukari Y."/>
            <person name="Amoako-Attah I."/>
            <person name="Meinhardt L.W."/>
            <person name="Bailey B.A."/>
            <person name="Cohen S.P."/>
        </authorList>
    </citation>
    <scope>NUCLEOTIDE SEQUENCE [LARGE SCALE GENOMIC DNA]</scope>
    <source>
        <strain evidence="7 8">GH-12</strain>
    </source>
</reference>
<dbReference type="GO" id="GO:1990269">
    <property type="term" value="F:RNA polymerase II C-terminal domain phosphoserine binding"/>
    <property type="evidence" value="ECO:0007669"/>
    <property type="project" value="TreeGrafter"/>
</dbReference>
<dbReference type="AlphaFoldDB" id="A0AAW0EDW5"/>
<protein>
    <submittedName>
        <fullName evidence="7">RNA polymerase-associated protein rtf1</fullName>
    </submittedName>
</protein>
<evidence type="ECO:0000256" key="2">
    <source>
        <dbReference type="ARBA" id="ARBA00023015"/>
    </source>
</evidence>
<feature type="compositionally biased region" description="Acidic residues" evidence="5">
    <location>
        <begin position="1"/>
        <end position="10"/>
    </location>
</feature>
<evidence type="ECO:0000313" key="7">
    <source>
        <dbReference type="EMBL" id="KAK7062808.1"/>
    </source>
</evidence>
<dbReference type="GO" id="GO:0016593">
    <property type="term" value="C:Cdc73/Paf1 complex"/>
    <property type="evidence" value="ECO:0007669"/>
    <property type="project" value="TreeGrafter"/>
</dbReference>
<dbReference type="PANTHER" id="PTHR13115">
    <property type="entry name" value="RNA POLYMERASE-ASSOCIATED PROTEIN RTF1 HOMOLOG"/>
    <property type="match status" value="1"/>
</dbReference>
<dbReference type="PANTHER" id="PTHR13115:SF8">
    <property type="entry name" value="RNA POLYMERASE-ASSOCIATED PROTEIN RTF1 HOMOLOG"/>
    <property type="match status" value="1"/>
</dbReference>
<feature type="compositionally biased region" description="Acidic residues" evidence="5">
    <location>
        <begin position="154"/>
        <end position="165"/>
    </location>
</feature>
<feature type="compositionally biased region" description="Polar residues" evidence="5">
    <location>
        <begin position="384"/>
        <end position="398"/>
    </location>
</feature>
<dbReference type="Pfam" id="PF03126">
    <property type="entry name" value="Plus-3"/>
    <property type="match status" value="1"/>
</dbReference>
<evidence type="ECO:0000256" key="1">
    <source>
        <dbReference type="ARBA" id="ARBA00004123"/>
    </source>
</evidence>
<name>A0AAW0EDW5_9AGAR</name>
<feature type="domain" description="Plus3" evidence="6">
    <location>
        <begin position="189"/>
        <end position="323"/>
    </location>
</feature>
<accession>A0AAW0EDW5</accession>
<feature type="region of interest" description="Disordered" evidence="5">
    <location>
        <begin position="437"/>
        <end position="456"/>
    </location>
</feature>
<sequence>MSDFDDELLELVEAGSEKERKRKRNKSNVSDDEPESEEEEEIPYPLEGKYVDETDRNRLLQMSEVEREEILAQRAEEMQRIHDKRALSQMVKDQRADGDSVAKAAKRQHTARGATKEKSRKLDELKAKRKAKDEKSKNRTGSPKRDRSSSPMDMDMETSDEEEEGMISKAEQEEESLDRKLGNLDQELPVTMSDFEKCRLNRTKLSKHCMAPWFDKYVEGAYVRYLIGNDDRDGTPVYRICRIERLLEEPVKPYKIDGVSFDRNVELAFGGSRKAFPLDKVSNGPFQQREFDHMTKAYEKDKVKIPTRSALHNKRARMEHLVSQPMTESDIAAMLQRKSQLHANRSSNWSTLERSKLMQERTLAQRRQDFKEVAEIDAKLAQFDAQNTSREGTPSANGSVKEDKNVLAMLSEKNRRANAEAVRRAEIMEAEKRRRERKLALAGKSGTATPTDPSARLRTIPKTFNAATPASRPGTPSIGASPDGKTEAPLLATPSPGSSQTNGKAKTFEASVIDSVEIDLGDF</sequence>
<comment type="subcellular location">
    <subcellularLocation>
        <location evidence="1">Nucleus</location>
    </subcellularLocation>
</comment>
<comment type="caution">
    <text evidence="7">The sequence shown here is derived from an EMBL/GenBank/DDBJ whole genome shotgun (WGS) entry which is preliminary data.</text>
</comment>
<feature type="region of interest" description="Disordered" evidence="5">
    <location>
        <begin position="1"/>
        <end position="55"/>
    </location>
</feature>
<keyword evidence="8" id="KW-1185">Reference proteome</keyword>
<gene>
    <name evidence="7" type="primary">RTF1</name>
    <name evidence="7" type="ORF">VNI00_000301</name>
</gene>
<feature type="compositionally biased region" description="Basic and acidic residues" evidence="5">
    <location>
        <begin position="114"/>
        <end position="148"/>
    </location>
</feature>